<feature type="domain" description="Peptidase S26" evidence="5">
    <location>
        <begin position="12"/>
        <end position="155"/>
    </location>
</feature>
<gene>
    <name evidence="6" type="primary">lepB</name>
    <name evidence="6" type="ORF">ISALK_11770</name>
</gene>
<evidence type="ECO:0000313" key="6">
    <source>
        <dbReference type="EMBL" id="NBG89167.1"/>
    </source>
</evidence>
<comment type="similarity">
    <text evidence="2 4">Belongs to the peptidase S26 family.</text>
</comment>
<comment type="catalytic activity">
    <reaction evidence="4">
        <text>Cleavage of hydrophobic, N-terminal signal or leader sequences from secreted and periplasmic proteins.</text>
        <dbReference type="EC" id="3.4.21.89"/>
    </reaction>
</comment>
<organism evidence="6 7">
    <name type="scientific">Isachenkonia alkalipeptolytica</name>
    <dbReference type="NCBI Taxonomy" id="2565777"/>
    <lineage>
        <taxon>Bacteria</taxon>
        <taxon>Bacillati</taxon>
        <taxon>Bacillota</taxon>
        <taxon>Clostridia</taxon>
        <taxon>Eubacteriales</taxon>
        <taxon>Clostridiaceae</taxon>
        <taxon>Isachenkonia</taxon>
    </lineage>
</organism>
<dbReference type="Pfam" id="PF10502">
    <property type="entry name" value="Peptidase_S26"/>
    <property type="match status" value="1"/>
</dbReference>
<name>A0AA43XM74_9CLOT</name>
<keyword evidence="4 6" id="KW-0378">Hydrolase</keyword>
<dbReference type="SUPFAM" id="SSF51306">
    <property type="entry name" value="LexA/Signal peptidase"/>
    <property type="match status" value="1"/>
</dbReference>
<dbReference type="PANTHER" id="PTHR43390:SF1">
    <property type="entry name" value="CHLOROPLAST PROCESSING PEPTIDASE"/>
    <property type="match status" value="1"/>
</dbReference>
<keyword evidence="7" id="KW-1185">Reference proteome</keyword>
<dbReference type="EMBL" id="SUMG01000018">
    <property type="protein sequence ID" value="NBG89167.1"/>
    <property type="molecule type" value="Genomic_DNA"/>
</dbReference>
<dbReference type="PANTHER" id="PTHR43390">
    <property type="entry name" value="SIGNAL PEPTIDASE I"/>
    <property type="match status" value="1"/>
</dbReference>
<dbReference type="EC" id="3.4.21.89" evidence="4"/>
<evidence type="ECO:0000256" key="4">
    <source>
        <dbReference type="RuleBase" id="RU362042"/>
    </source>
</evidence>
<comment type="caution">
    <text evidence="6">The sequence shown here is derived from an EMBL/GenBank/DDBJ whole genome shotgun (WGS) entry which is preliminary data.</text>
</comment>
<feature type="active site" evidence="3">
    <location>
        <position position="40"/>
    </location>
</feature>
<dbReference type="CDD" id="cd06530">
    <property type="entry name" value="S26_SPase_I"/>
    <property type="match status" value="1"/>
</dbReference>
<dbReference type="Gene3D" id="2.10.109.10">
    <property type="entry name" value="Umud Fragment, subunit A"/>
    <property type="match status" value="1"/>
</dbReference>
<comment type="subcellular location">
    <subcellularLocation>
        <location evidence="1">Cell membrane</location>
        <topology evidence="1">Single-pass type II membrane protein</topology>
    </subcellularLocation>
    <subcellularLocation>
        <location evidence="4">Membrane</location>
        <topology evidence="4">Single-pass type II membrane protein</topology>
    </subcellularLocation>
</comment>
<proteinExistence type="inferred from homology"/>
<dbReference type="GO" id="GO:0006465">
    <property type="term" value="P:signal peptide processing"/>
    <property type="evidence" value="ECO:0007669"/>
    <property type="project" value="InterPro"/>
</dbReference>
<sequence>MGKKTNNKAIVFLTAIVIILTALVLLDTYLISTVTVRGDSMKPSLSCGDRLLVDISSRVVKEIDYKDIVIFESPKDPDQNFVKRVIATEGQEFSISEGELIVDGENLCEDYIECDDYRFKNYNVVSGVVPENKVYLLGDNRNSSNDSRNFGYISTN</sequence>
<evidence type="ECO:0000256" key="2">
    <source>
        <dbReference type="ARBA" id="ARBA00009370"/>
    </source>
</evidence>
<feature type="active site" evidence="3">
    <location>
        <position position="83"/>
    </location>
</feature>
<dbReference type="AlphaFoldDB" id="A0AA43XM74"/>
<keyword evidence="4" id="KW-0472">Membrane</keyword>
<dbReference type="InterPro" id="IPR036286">
    <property type="entry name" value="LexA/Signal_pep-like_sf"/>
</dbReference>
<dbReference type="InterPro" id="IPR019533">
    <property type="entry name" value="Peptidase_S26"/>
</dbReference>
<dbReference type="Proteomes" id="UP000449710">
    <property type="component" value="Unassembled WGS sequence"/>
</dbReference>
<dbReference type="RefSeq" id="WP_160722564.1">
    <property type="nucleotide sequence ID" value="NZ_SUMG01000018.1"/>
</dbReference>
<evidence type="ECO:0000256" key="1">
    <source>
        <dbReference type="ARBA" id="ARBA00004401"/>
    </source>
</evidence>
<keyword evidence="4" id="KW-0812">Transmembrane</keyword>
<evidence type="ECO:0000259" key="5">
    <source>
        <dbReference type="Pfam" id="PF10502"/>
    </source>
</evidence>
<evidence type="ECO:0000256" key="3">
    <source>
        <dbReference type="PIRSR" id="PIRSR600223-1"/>
    </source>
</evidence>
<accession>A0AA43XM74</accession>
<reference evidence="6 7" key="1">
    <citation type="submission" date="2019-04" db="EMBL/GenBank/DDBJ databases">
        <title>Isachenkonia alkalipeptolytica gen. nov. sp. nov. a new anaerobic, alkiliphilic organothrophic bacterium capable to reduce synthesized ferrihydrite isolated from a soda lake.</title>
        <authorList>
            <person name="Toshchakov S.V."/>
            <person name="Zavarzina D.G."/>
            <person name="Zhilina T.N."/>
            <person name="Kostrikina N.A."/>
            <person name="Kublanov I.V."/>
        </authorList>
    </citation>
    <scope>NUCLEOTIDE SEQUENCE [LARGE SCALE GENOMIC DNA]</scope>
    <source>
        <strain evidence="6 7">Z-1701</strain>
    </source>
</reference>
<dbReference type="PRINTS" id="PR00727">
    <property type="entry name" value="LEADERPTASE"/>
</dbReference>
<feature type="transmembrane region" description="Helical" evidence="4">
    <location>
        <begin position="9"/>
        <end position="31"/>
    </location>
</feature>
<protein>
    <recommendedName>
        <fullName evidence="4">Signal peptidase I</fullName>
        <ecNumber evidence="4">3.4.21.89</ecNumber>
    </recommendedName>
</protein>
<keyword evidence="4" id="KW-0645">Protease</keyword>
<dbReference type="GO" id="GO:0005886">
    <property type="term" value="C:plasma membrane"/>
    <property type="evidence" value="ECO:0007669"/>
    <property type="project" value="UniProtKB-SubCell"/>
</dbReference>
<keyword evidence="4" id="KW-1133">Transmembrane helix</keyword>
<evidence type="ECO:0000313" key="7">
    <source>
        <dbReference type="Proteomes" id="UP000449710"/>
    </source>
</evidence>
<dbReference type="GO" id="GO:0004252">
    <property type="term" value="F:serine-type endopeptidase activity"/>
    <property type="evidence" value="ECO:0007669"/>
    <property type="project" value="InterPro"/>
</dbReference>
<dbReference type="GO" id="GO:0009003">
    <property type="term" value="F:signal peptidase activity"/>
    <property type="evidence" value="ECO:0007669"/>
    <property type="project" value="UniProtKB-EC"/>
</dbReference>
<dbReference type="InterPro" id="IPR000223">
    <property type="entry name" value="Pept_S26A_signal_pept_1"/>
</dbReference>
<dbReference type="NCBIfam" id="TIGR02227">
    <property type="entry name" value="sigpep_I_bact"/>
    <property type="match status" value="1"/>
</dbReference>